<dbReference type="EMBL" id="CATOUU010000347">
    <property type="protein sequence ID" value="CAI9925797.1"/>
    <property type="molecule type" value="Genomic_DNA"/>
</dbReference>
<dbReference type="AlphaFoldDB" id="A0AA86TT45"/>
<evidence type="ECO:0000313" key="2">
    <source>
        <dbReference type="EMBL" id="CAL6018790.1"/>
    </source>
</evidence>
<dbReference type="EMBL" id="CAXDID020000081">
    <property type="protein sequence ID" value="CAL6018790.1"/>
    <property type="molecule type" value="Genomic_DNA"/>
</dbReference>
<organism evidence="1">
    <name type="scientific">Hexamita inflata</name>
    <dbReference type="NCBI Taxonomy" id="28002"/>
    <lineage>
        <taxon>Eukaryota</taxon>
        <taxon>Metamonada</taxon>
        <taxon>Diplomonadida</taxon>
        <taxon>Hexamitidae</taxon>
        <taxon>Hexamitinae</taxon>
        <taxon>Hexamita</taxon>
    </lineage>
</organism>
<proteinExistence type="predicted"/>
<name>A0AA86TT45_9EUKA</name>
<comment type="caution">
    <text evidence="1">The sequence shown here is derived from an EMBL/GenBank/DDBJ whole genome shotgun (WGS) entry which is preliminary data.</text>
</comment>
<sequence>MKSIKVNYRFLVAKWQNTMISQNKNPVPTRKDSAVLIQESIKALSAQTIVNGFMKMYGSGDQLYMEKLITQNLLQPLENVVITQQQTVQQTPPDDFIDDEQEPEFIDEVFDIEL</sequence>
<accession>A0AA86TT45</accession>
<reference evidence="2 3" key="2">
    <citation type="submission" date="2024-07" db="EMBL/GenBank/DDBJ databases">
        <authorList>
            <person name="Akdeniz Z."/>
        </authorList>
    </citation>
    <scope>NUCLEOTIDE SEQUENCE [LARGE SCALE GENOMIC DNA]</scope>
</reference>
<evidence type="ECO:0000313" key="3">
    <source>
        <dbReference type="Proteomes" id="UP001642409"/>
    </source>
</evidence>
<protein>
    <submittedName>
        <fullName evidence="2">Hypothetical_protein</fullName>
    </submittedName>
</protein>
<evidence type="ECO:0000313" key="1">
    <source>
        <dbReference type="EMBL" id="CAI9925797.1"/>
    </source>
</evidence>
<dbReference type="Proteomes" id="UP001642409">
    <property type="component" value="Unassembled WGS sequence"/>
</dbReference>
<keyword evidence="3" id="KW-1185">Reference proteome</keyword>
<reference evidence="1" key="1">
    <citation type="submission" date="2023-06" db="EMBL/GenBank/DDBJ databases">
        <authorList>
            <person name="Kurt Z."/>
        </authorList>
    </citation>
    <scope>NUCLEOTIDE SEQUENCE</scope>
</reference>
<gene>
    <name evidence="1" type="ORF">HINF_LOCUS13442</name>
    <name evidence="2" type="ORF">HINF_LOCUS26639</name>
</gene>